<dbReference type="Gene3D" id="3.40.50.1820">
    <property type="entry name" value="alpha/beta hydrolase"/>
    <property type="match status" value="1"/>
</dbReference>
<dbReference type="EMBL" id="CAJNNW010031020">
    <property type="protein sequence ID" value="CAE8705642.1"/>
    <property type="molecule type" value="Genomic_DNA"/>
</dbReference>
<feature type="chain" id="PRO_5032589504" description="Fungal lipase-type domain-containing protein" evidence="1">
    <location>
        <begin position="36"/>
        <end position="343"/>
    </location>
</feature>
<feature type="domain" description="Fungal lipase-type" evidence="2">
    <location>
        <begin position="105"/>
        <end position="249"/>
    </location>
</feature>
<dbReference type="Pfam" id="PF01764">
    <property type="entry name" value="Lipase_3"/>
    <property type="match status" value="1"/>
</dbReference>
<accession>A0A813KFE8</accession>
<comment type="caution">
    <text evidence="3">The sequence shown here is derived from an EMBL/GenBank/DDBJ whole genome shotgun (WGS) entry which is preliminary data.</text>
</comment>
<dbReference type="PANTHER" id="PTHR45856:SF25">
    <property type="entry name" value="FUNGAL LIPASE-LIKE DOMAIN-CONTAINING PROTEIN"/>
    <property type="match status" value="1"/>
</dbReference>
<feature type="signal peptide" evidence="1">
    <location>
        <begin position="1"/>
        <end position="35"/>
    </location>
</feature>
<sequence>MIVVGKMAAVSSSCWFGSRRVHLLLLCVTIRQAVSDYDESEALIHAYLATAAYCGYPKTSQASLEAWDCGPPCDNVPGMSDVRQILTSDDNDAYAFVGKRDGQCYVSFRGTSDLAGWLADLESYNLAILENMSGQGIPCSHDGSECRVGKGFMDNYNSISAFVRGNLTAIGCLPPMGVTVTGHSLGAAEAGIAMYDLFQRGYKIKPTFTFGQPRVGDQAWADAFARDLGANTSYRITYHKDPVVHLPFLHSQGNEEHHGFVHLSTEVFYIGTVAGSPVICDGSGEDPECSDRFKDFPLMLLACLWDVSKCDHLKYMTAVKTIPMDGSSCTDGGGRGRLVDIVV</sequence>
<proteinExistence type="predicted"/>
<name>A0A813KFE8_POLGL</name>
<dbReference type="CDD" id="cd00519">
    <property type="entry name" value="Lipase_3"/>
    <property type="match status" value="1"/>
</dbReference>
<gene>
    <name evidence="3" type="ORF">PGLA2088_LOCUS33801</name>
</gene>
<dbReference type="PANTHER" id="PTHR45856">
    <property type="entry name" value="ALPHA/BETA-HYDROLASES SUPERFAMILY PROTEIN"/>
    <property type="match status" value="1"/>
</dbReference>
<reference evidence="3" key="1">
    <citation type="submission" date="2021-02" db="EMBL/GenBank/DDBJ databases">
        <authorList>
            <person name="Dougan E. K."/>
            <person name="Rhodes N."/>
            <person name="Thang M."/>
            <person name="Chan C."/>
        </authorList>
    </citation>
    <scope>NUCLEOTIDE SEQUENCE</scope>
</reference>
<dbReference type="Proteomes" id="UP000626109">
    <property type="component" value="Unassembled WGS sequence"/>
</dbReference>
<evidence type="ECO:0000313" key="4">
    <source>
        <dbReference type="Proteomes" id="UP000626109"/>
    </source>
</evidence>
<keyword evidence="1" id="KW-0732">Signal</keyword>
<dbReference type="InterPro" id="IPR029058">
    <property type="entry name" value="AB_hydrolase_fold"/>
</dbReference>
<dbReference type="InterPro" id="IPR051218">
    <property type="entry name" value="Sec_MonoDiacylglyc_Lipase"/>
</dbReference>
<organism evidence="3 4">
    <name type="scientific">Polarella glacialis</name>
    <name type="common">Dinoflagellate</name>
    <dbReference type="NCBI Taxonomy" id="89957"/>
    <lineage>
        <taxon>Eukaryota</taxon>
        <taxon>Sar</taxon>
        <taxon>Alveolata</taxon>
        <taxon>Dinophyceae</taxon>
        <taxon>Suessiales</taxon>
        <taxon>Suessiaceae</taxon>
        <taxon>Polarella</taxon>
    </lineage>
</organism>
<evidence type="ECO:0000256" key="1">
    <source>
        <dbReference type="SAM" id="SignalP"/>
    </source>
</evidence>
<evidence type="ECO:0000313" key="3">
    <source>
        <dbReference type="EMBL" id="CAE8705642.1"/>
    </source>
</evidence>
<dbReference type="InterPro" id="IPR002921">
    <property type="entry name" value="Fungal_lipase-type"/>
</dbReference>
<dbReference type="AlphaFoldDB" id="A0A813KFE8"/>
<protein>
    <recommendedName>
        <fullName evidence="2">Fungal lipase-type domain-containing protein</fullName>
    </recommendedName>
</protein>
<evidence type="ECO:0000259" key="2">
    <source>
        <dbReference type="Pfam" id="PF01764"/>
    </source>
</evidence>
<dbReference type="SUPFAM" id="SSF53474">
    <property type="entry name" value="alpha/beta-Hydrolases"/>
    <property type="match status" value="1"/>
</dbReference>
<dbReference type="GO" id="GO:0006629">
    <property type="term" value="P:lipid metabolic process"/>
    <property type="evidence" value="ECO:0007669"/>
    <property type="project" value="InterPro"/>
</dbReference>